<evidence type="ECO:0000256" key="1">
    <source>
        <dbReference type="ARBA" id="ARBA00008779"/>
    </source>
</evidence>
<evidence type="ECO:0000256" key="3">
    <source>
        <dbReference type="ARBA" id="ARBA00022801"/>
    </source>
</evidence>
<sequence>MNKLVLLALILFINGNVFAQSEVSAKKPNIIYIYADDMGYGETGPYGQKLIKTPNLDKMAREGMKFTQHYTSTPVCAPARCMLMTGKHGGHSYIRGNYEMGGFSDDKEGGQMPLPEGIFTIPAMLKSVGYTTGMSGKWGLGMHNSTGSPNKQGFDYAYGLLDQKQAHNFYPTHLWENGKWDTLSNHYFDSHKRLDSARATDEDFASFIGKDYAATKMTEKALKFIENNKKKPFFLYLPYTIPHVGLQVPSEELTQYIGKFPGEKPYYGQNGYNPSKYPLSTYAAMITYLDKQIGLVMEKVKALGLDDNTIIMFSSDNGATFNGGVQAKYFNSVAGLRGLKMDLFEGGIREPFIARWPGKIPANTSSDLISAQFDMMATFAAISGAKTNNTDGISLLPTLLGKPNMQRQREYLYFEYPEKGGQVAIRMGDWKGVRINVRKDINAPWMIFNLKTDMGETTDLAAQHPELIAKFNAIMKKEHQISHINEWEFLESKMPKKGAGADAN</sequence>
<organism evidence="7 8">
    <name type="scientific">Pedobacter frigoris</name>
    <dbReference type="NCBI Taxonomy" id="2571272"/>
    <lineage>
        <taxon>Bacteria</taxon>
        <taxon>Pseudomonadati</taxon>
        <taxon>Bacteroidota</taxon>
        <taxon>Sphingobacteriia</taxon>
        <taxon>Sphingobacteriales</taxon>
        <taxon>Sphingobacteriaceae</taxon>
        <taxon>Pedobacter</taxon>
    </lineage>
</organism>
<name>A0A4U1CQ04_9SPHI</name>
<evidence type="ECO:0000259" key="6">
    <source>
        <dbReference type="Pfam" id="PF00884"/>
    </source>
</evidence>
<comment type="similarity">
    <text evidence="1">Belongs to the sulfatase family.</text>
</comment>
<keyword evidence="3" id="KW-0378">Hydrolase</keyword>
<dbReference type="PANTHER" id="PTHR42693">
    <property type="entry name" value="ARYLSULFATASE FAMILY MEMBER"/>
    <property type="match status" value="1"/>
</dbReference>
<dbReference type="InterPro" id="IPR050738">
    <property type="entry name" value="Sulfatase"/>
</dbReference>
<evidence type="ECO:0000313" key="7">
    <source>
        <dbReference type="EMBL" id="TKC08960.1"/>
    </source>
</evidence>
<reference evidence="7 8" key="1">
    <citation type="submission" date="2019-04" db="EMBL/GenBank/DDBJ databases">
        <title>Pedobacter sp. RP-3-15 sp. nov., isolated from Arctic soil.</title>
        <authorList>
            <person name="Dahal R.H."/>
            <person name="Kim D.-U."/>
        </authorList>
    </citation>
    <scope>NUCLEOTIDE SEQUENCE [LARGE SCALE GENOMIC DNA]</scope>
    <source>
        <strain evidence="7 8">RP-3-15</strain>
    </source>
</reference>
<dbReference type="OrthoDB" id="9764377at2"/>
<comment type="caution">
    <text evidence="7">The sequence shown here is derived from an EMBL/GenBank/DDBJ whole genome shotgun (WGS) entry which is preliminary data.</text>
</comment>
<keyword evidence="4" id="KW-0106">Calcium</keyword>
<dbReference type="GO" id="GO:0004065">
    <property type="term" value="F:arylsulfatase activity"/>
    <property type="evidence" value="ECO:0007669"/>
    <property type="project" value="TreeGrafter"/>
</dbReference>
<dbReference type="RefSeq" id="WP_136834378.1">
    <property type="nucleotide sequence ID" value="NZ_SWBQ01000001.1"/>
</dbReference>
<dbReference type="CDD" id="cd16145">
    <property type="entry name" value="ARS_like"/>
    <property type="match status" value="1"/>
</dbReference>
<dbReference type="Pfam" id="PF00884">
    <property type="entry name" value="Sulfatase"/>
    <property type="match status" value="1"/>
</dbReference>
<dbReference type="Proteomes" id="UP000307244">
    <property type="component" value="Unassembled WGS sequence"/>
</dbReference>
<dbReference type="EMBL" id="SWBQ01000001">
    <property type="protein sequence ID" value="TKC08960.1"/>
    <property type="molecule type" value="Genomic_DNA"/>
</dbReference>
<dbReference type="PANTHER" id="PTHR42693:SF53">
    <property type="entry name" value="ENDO-4-O-SULFATASE"/>
    <property type="match status" value="1"/>
</dbReference>
<dbReference type="PROSITE" id="PS00523">
    <property type="entry name" value="SULFATASE_1"/>
    <property type="match status" value="1"/>
</dbReference>
<evidence type="ECO:0000256" key="5">
    <source>
        <dbReference type="SAM" id="SignalP"/>
    </source>
</evidence>
<evidence type="ECO:0000256" key="4">
    <source>
        <dbReference type="ARBA" id="ARBA00022837"/>
    </source>
</evidence>
<accession>A0A4U1CQ04</accession>
<dbReference type="AlphaFoldDB" id="A0A4U1CQ04"/>
<dbReference type="InterPro" id="IPR017850">
    <property type="entry name" value="Alkaline_phosphatase_core_sf"/>
</dbReference>
<protein>
    <submittedName>
        <fullName evidence="7">Arylsulfatase</fullName>
    </submittedName>
</protein>
<keyword evidence="8" id="KW-1185">Reference proteome</keyword>
<gene>
    <name evidence="7" type="ORF">FA047_02370</name>
</gene>
<evidence type="ECO:0000313" key="8">
    <source>
        <dbReference type="Proteomes" id="UP000307244"/>
    </source>
</evidence>
<keyword evidence="5" id="KW-0732">Signal</keyword>
<evidence type="ECO:0000256" key="2">
    <source>
        <dbReference type="ARBA" id="ARBA00022723"/>
    </source>
</evidence>
<proteinExistence type="inferred from homology"/>
<feature type="signal peptide" evidence="5">
    <location>
        <begin position="1"/>
        <end position="19"/>
    </location>
</feature>
<dbReference type="SUPFAM" id="SSF53649">
    <property type="entry name" value="Alkaline phosphatase-like"/>
    <property type="match status" value="1"/>
</dbReference>
<dbReference type="Gene3D" id="3.30.1120.10">
    <property type="match status" value="1"/>
</dbReference>
<dbReference type="InterPro" id="IPR000917">
    <property type="entry name" value="Sulfatase_N"/>
</dbReference>
<dbReference type="InterPro" id="IPR024607">
    <property type="entry name" value="Sulfatase_CS"/>
</dbReference>
<dbReference type="GO" id="GO:0046872">
    <property type="term" value="F:metal ion binding"/>
    <property type="evidence" value="ECO:0007669"/>
    <property type="project" value="UniProtKB-KW"/>
</dbReference>
<feature type="chain" id="PRO_5020868769" evidence="5">
    <location>
        <begin position="20"/>
        <end position="504"/>
    </location>
</feature>
<keyword evidence="2" id="KW-0479">Metal-binding</keyword>
<feature type="domain" description="Sulfatase N-terminal" evidence="6">
    <location>
        <begin position="28"/>
        <end position="383"/>
    </location>
</feature>
<dbReference type="Gene3D" id="3.40.720.10">
    <property type="entry name" value="Alkaline Phosphatase, subunit A"/>
    <property type="match status" value="1"/>
</dbReference>